<reference evidence="4 5" key="1">
    <citation type="submission" date="2014-03" db="EMBL/GenBank/DDBJ databases">
        <title>Draft genome of the hookworm Oesophagostomum dentatum.</title>
        <authorList>
            <person name="Mitreva M."/>
        </authorList>
    </citation>
    <scope>NUCLEOTIDE SEQUENCE [LARGE SCALE GENOMIC DNA]</scope>
    <source>
        <strain evidence="4 5">OD-Hann</strain>
    </source>
</reference>
<dbReference type="Gene3D" id="3.40.50.300">
    <property type="entry name" value="P-loop containing nucleotide triphosphate hydrolases"/>
    <property type="match status" value="1"/>
</dbReference>
<evidence type="ECO:0000256" key="2">
    <source>
        <dbReference type="ARBA" id="ARBA00023134"/>
    </source>
</evidence>
<keyword evidence="2 3" id="KW-0342">GTP-binding</keyword>
<accession>A0A0B1SWS7</accession>
<sequence length="94" mass="10891">MDEVRCEIRHLFDDPQLRDAKFLIFANKQDLPNAMTCSEITNALELREVRDWQWHIKPSNAVIGEGLVEGLEWLHSVVLKASKKGFFFQLTSFA</sequence>
<dbReference type="EMBL" id="KN554235">
    <property type="protein sequence ID" value="KHJ89429.1"/>
    <property type="molecule type" value="Genomic_DNA"/>
</dbReference>
<organism evidence="4 5">
    <name type="scientific">Oesophagostomum dentatum</name>
    <name type="common">Nodular worm</name>
    <dbReference type="NCBI Taxonomy" id="61180"/>
    <lineage>
        <taxon>Eukaryota</taxon>
        <taxon>Metazoa</taxon>
        <taxon>Ecdysozoa</taxon>
        <taxon>Nematoda</taxon>
        <taxon>Chromadorea</taxon>
        <taxon>Rhabditida</taxon>
        <taxon>Rhabditina</taxon>
        <taxon>Rhabditomorpha</taxon>
        <taxon>Strongyloidea</taxon>
        <taxon>Strongylidae</taxon>
        <taxon>Oesophagostomum</taxon>
    </lineage>
</organism>
<protein>
    <recommendedName>
        <fullName evidence="6">ADP-ribosylation factor family protein</fullName>
    </recommendedName>
</protein>
<gene>
    <name evidence="4" type="ORF">OESDEN_10746</name>
</gene>
<evidence type="ECO:0000313" key="4">
    <source>
        <dbReference type="EMBL" id="KHJ89429.1"/>
    </source>
</evidence>
<evidence type="ECO:0000256" key="1">
    <source>
        <dbReference type="ARBA" id="ARBA00022741"/>
    </source>
</evidence>
<evidence type="ECO:0008006" key="6">
    <source>
        <dbReference type="Google" id="ProtNLM"/>
    </source>
</evidence>
<dbReference type="PANTHER" id="PTHR11711">
    <property type="entry name" value="ADP RIBOSYLATION FACTOR-RELATED"/>
    <property type="match status" value="1"/>
</dbReference>
<dbReference type="Proteomes" id="UP000053660">
    <property type="component" value="Unassembled WGS sequence"/>
</dbReference>
<dbReference type="GO" id="GO:0003924">
    <property type="term" value="F:GTPase activity"/>
    <property type="evidence" value="ECO:0007669"/>
    <property type="project" value="InterPro"/>
</dbReference>
<proteinExistence type="predicted"/>
<dbReference type="SUPFAM" id="SSF52540">
    <property type="entry name" value="P-loop containing nucleoside triphosphate hydrolases"/>
    <property type="match status" value="1"/>
</dbReference>
<dbReference type="AlphaFoldDB" id="A0A0B1SWS7"/>
<evidence type="ECO:0000256" key="3">
    <source>
        <dbReference type="PIRSR" id="PIRSR606689-1"/>
    </source>
</evidence>
<dbReference type="GO" id="GO:0005525">
    <property type="term" value="F:GTP binding"/>
    <property type="evidence" value="ECO:0007669"/>
    <property type="project" value="UniProtKB-KW"/>
</dbReference>
<keyword evidence="5" id="KW-1185">Reference proteome</keyword>
<feature type="binding site" evidence="3">
    <location>
        <begin position="27"/>
        <end position="30"/>
    </location>
    <ligand>
        <name>GTP</name>
        <dbReference type="ChEBI" id="CHEBI:37565"/>
    </ligand>
</feature>
<dbReference type="InterPro" id="IPR024156">
    <property type="entry name" value="Small_GTPase_ARF"/>
</dbReference>
<name>A0A0B1SWS7_OESDE</name>
<keyword evidence="1 3" id="KW-0547">Nucleotide-binding</keyword>
<evidence type="ECO:0000313" key="5">
    <source>
        <dbReference type="Proteomes" id="UP000053660"/>
    </source>
</evidence>
<dbReference type="InterPro" id="IPR006689">
    <property type="entry name" value="Small_GTPase_ARF/SAR"/>
</dbReference>
<dbReference type="Pfam" id="PF00025">
    <property type="entry name" value="Arf"/>
    <property type="match status" value="1"/>
</dbReference>
<dbReference type="OrthoDB" id="5791078at2759"/>
<dbReference type="InterPro" id="IPR027417">
    <property type="entry name" value="P-loop_NTPase"/>
</dbReference>